<organism evidence="2 3">
    <name type="scientific">Rhizoctonia solani</name>
    <dbReference type="NCBI Taxonomy" id="456999"/>
    <lineage>
        <taxon>Eukaryota</taxon>
        <taxon>Fungi</taxon>
        <taxon>Dikarya</taxon>
        <taxon>Basidiomycota</taxon>
        <taxon>Agaricomycotina</taxon>
        <taxon>Agaricomycetes</taxon>
        <taxon>Cantharellales</taxon>
        <taxon>Ceratobasidiaceae</taxon>
        <taxon>Rhizoctonia</taxon>
    </lineage>
</organism>
<evidence type="ECO:0000313" key="2">
    <source>
        <dbReference type="EMBL" id="CUA68052.1"/>
    </source>
</evidence>
<evidence type="ECO:0000313" key="3">
    <source>
        <dbReference type="Proteomes" id="UP000044841"/>
    </source>
</evidence>
<protein>
    <submittedName>
        <fullName evidence="2">Uncharacterized protein</fullName>
    </submittedName>
</protein>
<accession>A0A0K6FPN5</accession>
<reference evidence="2 3" key="1">
    <citation type="submission" date="2015-07" db="EMBL/GenBank/DDBJ databases">
        <authorList>
            <person name="Noorani M."/>
        </authorList>
    </citation>
    <scope>NUCLEOTIDE SEQUENCE [LARGE SCALE GENOMIC DNA]</scope>
    <source>
        <strain evidence="2">BBA 69670</strain>
    </source>
</reference>
<gene>
    <name evidence="2" type="ORF">RSOLAG22IIIB_07726</name>
</gene>
<dbReference type="AlphaFoldDB" id="A0A0K6FPN5"/>
<feature type="region of interest" description="Disordered" evidence="1">
    <location>
        <begin position="49"/>
        <end position="70"/>
    </location>
</feature>
<name>A0A0K6FPN5_9AGAM</name>
<keyword evidence="3" id="KW-1185">Reference proteome</keyword>
<evidence type="ECO:0000256" key="1">
    <source>
        <dbReference type="SAM" id="MobiDB-lite"/>
    </source>
</evidence>
<sequence>MVESDAGADEVEQAFQEYREEILQLVEGWKLKIENDLVEIWGKLPVPNSGETGEARLKPQRRSPCKPKPKDELDAMCGSVLPECTVTFFDKDGSSVSSVESLSDHTSILLRATTTFHTIPNLLHRYYYPELLPSARSFSIPLENERPRLIDIWDPSAIVRDDDVSNTARTILERMGRPNATYPELKAMGHVFACQRPGCRLAPPMGWERFVGHYPFEQSRWKEARTKLRETSSRFVYNNTHDLSENNPQPLVKILNPTDAAKLEFERLDLSPGIDVGLDEYELMLCKICEQVGFEVWLMHTYIPSERSSVMEHLEDVHNVKKARVGVHYGPNRKNNE</sequence>
<proteinExistence type="predicted"/>
<dbReference type="EMBL" id="CYGV01000324">
    <property type="protein sequence ID" value="CUA68052.1"/>
    <property type="molecule type" value="Genomic_DNA"/>
</dbReference>
<dbReference type="Proteomes" id="UP000044841">
    <property type="component" value="Unassembled WGS sequence"/>
</dbReference>
<feature type="compositionally biased region" description="Basic residues" evidence="1">
    <location>
        <begin position="58"/>
        <end position="67"/>
    </location>
</feature>